<reference evidence="1" key="1">
    <citation type="journal article" date="2021" name="Proc. Natl. Acad. Sci. U.S.A.">
        <title>A Catalog of Tens of Thousands of Viruses from Human Metagenomes Reveals Hidden Associations with Chronic Diseases.</title>
        <authorList>
            <person name="Tisza M.J."/>
            <person name="Buck C.B."/>
        </authorList>
    </citation>
    <scope>NUCLEOTIDE SEQUENCE</scope>
    <source>
        <strain evidence="1">Cthzn51</strain>
    </source>
</reference>
<evidence type="ECO:0000313" key="1">
    <source>
        <dbReference type="EMBL" id="DAD73658.1"/>
    </source>
</evidence>
<name>A0A8S5LUT7_9VIRU</name>
<organism evidence="1">
    <name type="scientific">Tectiviridae sp. cthzn51</name>
    <dbReference type="NCBI Taxonomy" id="2826821"/>
    <lineage>
        <taxon>Viruses</taxon>
        <taxon>Varidnaviria</taxon>
        <taxon>Bamfordvirae</taxon>
        <taxon>Preplasmiviricota</taxon>
        <taxon>Prepoliviricotina</taxon>
        <taxon>Tectiliviricetes</taxon>
        <taxon>Kalamavirales</taxon>
        <taxon>Tectiviridae</taxon>
    </lineage>
</organism>
<proteinExistence type="predicted"/>
<sequence length="40" mass="4866">MSKIIQQLYNKIEWSVFLLHSKTHLLAYMQGCLFRRLLIE</sequence>
<accession>A0A8S5LUT7</accession>
<dbReference type="EMBL" id="BK014741">
    <property type="protein sequence ID" value="DAD73658.1"/>
    <property type="molecule type" value="Genomic_DNA"/>
</dbReference>
<protein>
    <submittedName>
        <fullName evidence="1">Uncharacterized protein</fullName>
    </submittedName>
</protein>